<evidence type="ECO:0000256" key="1">
    <source>
        <dbReference type="ARBA" id="ARBA00004651"/>
    </source>
</evidence>
<feature type="transmembrane region" description="Helical" evidence="9">
    <location>
        <begin position="282"/>
        <end position="299"/>
    </location>
</feature>
<reference evidence="11" key="1">
    <citation type="submission" date="2020-05" db="EMBL/GenBank/DDBJ databases">
        <authorList>
            <person name="Chiriac C."/>
            <person name="Salcher M."/>
            <person name="Ghai R."/>
            <person name="Kavagutti S V."/>
        </authorList>
    </citation>
    <scope>NUCLEOTIDE SEQUENCE</scope>
</reference>
<evidence type="ECO:0000256" key="2">
    <source>
        <dbReference type="ARBA" id="ARBA00022448"/>
    </source>
</evidence>
<dbReference type="InterPro" id="IPR020846">
    <property type="entry name" value="MFS_dom"/>
</dbReference>
<feature type="transmembrane region" description="Helical" evidence="9">
    <location>
        <begin position="38"/>
        <end position="57"/>
    </location>
</feature>
<dbReference type="SUPFAM" id="SSF103473">
    <property type="entry name" value="MFS general substrate transporter"/>
    <property type="match status" value="1"/>
</dbReference>
<dbReference type="EMBL" id="CAFBNO010000013">
    <property type="protein sequence ID" value="CAB4951939.1"/>
    <property type="molecule type" value="Genomic_DNA"/>
</dbReference>
<comment type="subcellular location">
    <subcellularLocation>
        <location evidence="1">Cell membrane</location>
        <topology evidence="1">Multi-pass membrane protein</topology>
    </subcellularLocation>
</comment>
<dbReference type="GO" id="GO:0022857">
    <property type="term" value="F:transmembrane transporter activity"/>
    <property type="evidence" value="ECO:0007669"/>
    <property type="project" value="InterPro"/>
</dbReference>
<dbReference type="PANTHER" id="PTHR23513:SF9">
    <property type="entry name" value="ENTEROBACTIN EXPORTER ENTS"/>
    <property type="match status" value="1"/>
</dbReference>
<feature type="transmembrane region" description="Helical" evidence="9">
    <location>
        <begin position="90"/>
        <end position="108"/>
    </location>
</feature>
<evidence type="ECO:0000256" key="8">
    <source>
        <dbReference type="ARBA" id="ARBA00040914"/>
    </source>
</evidence>
<dbReference type="Gene3D" id="1.20.1250.20">
    <property type="entry name" value="MFS general substrate transporter like domains"/>
    <property type="match status" value="1"/>
</dbReference>
<keyword evidence="6 9" id="KW-0472">Membrane</keyword>
<keyword evidence="3" id="KW-1003">Cell membrane</keyword>
<feature type="transmembrane region" description="Helical" evidence="9">
    <location>
        <begin position="305"/>
        <end position="328"/>
    </location>
</feature>
<evidence type="ECO:0000256" key="5">
    <source>
        <dbReference type="ARBA" id="ARBA00022989"/>
    </source>
</evidence>
<dbReference type="GO" id="GO:0005886">
    <property type="term" value="C:plasma membrane"/>
    <property type="evidence" value="ECO:0007669"/>
    <property type="project" value="UniProtKB-SubCell"/>
</dbReference>
<name>A0A6J7KB60_9ZZZZ</name>
<keyword evidence="4 9" id="KW-0812">Transmembrane</keyword>
<organism evidence="11">
    <name type="scientific">freshwater metagenome</name>
    <dbReference type="NCBI Taxonomy" id="449393"/>
    <lineage>
        <taxon>unclassified sequences</taxon>
        <taxon>metagenomes</taxon>
        <taxon>ecological metagenomes</taxon>
    </lineage>
</organism>
<evidence type="ECO:0000256" key="9">
    <source>
        <dbReference type="SAM" id="Phobius"/>
    </source>
</evidence>
<comment type="similarity">
    <text evidence="7">Belongs to the major facilitator superfamily. Drug:H(+) antiporter-3 (DHA3) (TC 2.A.1.21) family.</text>
</comment>
<evidence type="ECO:0000256" key="6">
    <source>
        <dbReference type="ARBA" id="ARBA00023136"/>
    </source>
</evidence>
<protein>
    <recommendedName>
        <fullName evidence="8">Multidrug efflux pump Tap</fullName>
    </recommendedName>
</protein>
<dbReference type="Pfam" id="PF07690">
    <property type="entry name" value="MFS_1"/>
    <property type="match status" value="1"/>
</dbReference>
<feature type="transmembrane region" description="Helical" evidence="9">
    <location>
        <begin position="164"/>
        <end position="183"/>
    </location>
</feature>
<evidence type="ECO:0000256" key="3">
    <source>
        <dbReference type="ARBA" id="ARBA00022475"/>
    </source>
</evidence>
<evidence type="ECO:0000256" key="4">
    <source>
        <dbReference type="ARBA" id="ARBA00022692"/>
    </source>
</evidence>
<dbReference type="CDD" id="cd06173">
    <property type="entry name" value="MFS_MefA_like"/>
    <property type="match status" value="1"/>
</dbReference>
<dbReference type="InterPro" id="IPR011701">
    <property type="entry name" value="MFS"/>
</dbReference>
<keyword evidence="2" id="KW-0813">Transport</keyword>
<proteinExistence type="inferred from homology"/>
<feature type="transmembrane region" description="Helical" evidence="9">
    <location>
        <begin position="12"/>
        <end position="32"/>
    </location>
</feature>
<feature type="transmembrane region" description="Helical" evidence="9">
    <location>
        <begin position="252"/>
        <end position="270"/>
    </location>
</feature>
<accession>A0A6J7KB60</accession>
<dbReference type="AlphaFoldDB" id="A0A6J7KB60"/>
<dbReference type="PROSITE" id="PS50850">
    <property type="entry name" value="MFS"/>
    <property type="match status" value="1"/>
</dbReference>
<evidence type="ECO:0000313" key="11">
    <source>
        <dbReference type="EMBL" id="CAB4951939.1"/>
    </source>
</evidence>
<dbReference type="PANTHER" id="PTHR23513">
    <property type="entry name" value="INTEGRAL MEMBRANE EFFLUX PROTEIN-RELATED"/>
    <property type="match status" value="1"/>
</dbReference>
<feature type="transmembrane region" description="Helical" evidence="9">
    <location>
        <begin position="372"/>
        <end position="392"/>
    </location>
</feature>
<evidence type="ECO:0000256" key="7">
    <source>
        <dbReference type="ARBA" id="ARBA00038075"/>
    </source>
</evidence>
<feature type="domain" description="Major facilitator superfamily (MFS) profile" evidence="10">
    <location>
        <begin position="3"/>
        <end position="393"/>
    </location>
</feature>
<dbReference type="InterPro" id="IPR036259">
    <property type="entry name" value="MFS_trans_sf"/>
</dbReference>
<sequence>MRQFVLAQLANFASIVGGSITFIALPWLSLVITKSSTASALVIAFTAIPVILLSPFMGSIIDKFGRRRSAIWFELGQGILVAAVPVFNDAFGITIVSLVVLSVIKNIFGPGSQAARKSLVPDVAEKGGLSLDRANSIHESVFAAGFAVGPAIAAFLIASIDVYAAFWAAGVAALVSTIAMALIRVTERQEHDPNEEKGNVFVFALQGIKTLGRIRVLGLVFAGFLMLSVVYIPTEMVLLPRYFNEIHDPRGLGILITTMAGMSMVTSLAFEWLHKRIGYANILRIAIGGVAVAMLPMSFLPPQWLMITLGAILGAVWGPISPLLNTVIQKLVAANLRGRVFALEMMMWNVAPLTSFIAVGLCLDAFGVRPVYLALALLMLGAAAILLTRPLLKDLKAIEGKT</sequence>
<feature type="transmembrane region" description="Helical" evidence="9">
    <location>
        <begin position="340"/>
        <end position="366"/>
    </location>
</feature>
<evidence type="ECO:0000259" key="10">
    <source>
        <dbReference type="PROSITE" id="PS50850"/>
    </source>
</evidence>
<feature type="transmembrane region" description="Helical" evidence="9">
    <location>
        <begin position="140"/>
        <end position="158"/>
    </location>
</feature>
<feature type="transmembrane region" description="Helical" evidence="9">
    <location>
        <begin position="214"/>
        <end position="232"/>
    </location>
</feature>
<gene>
    <name evidence="11" type="ORF">UFOPK3837_00495</name>
</gene>
<keyword evidence="5 9" id="KW-1133">Transmembrane helix</keyword>